<dbReference type="AlphaFoldDB" id="A0A6N9TMT1"/>
<comment type="caution">
    <text evidence="1">The sequence shown here is derived from an EMBL/GenBank/DDBJ whole genome shotgun (WGS) entry which is preliminary data.</text>
</comment>
<keyword evidence="2" id="KW-1185">Reference proteome</keyword>
<dbReference type="Proteomes" id="UP000469346">
    <property type="component" value="Unassembled WGS sequence"/>
</dbReference>
<accession>A0A6N9TMT1</accession>
<dbReference type="RefSeq" id="WP_163298508.1">
    <property type="nucleotide sequence ID" value="NZ_JAAGRR010000051.1"/>
</dbReference>
<evidence type="ECO:0000313" key="2">
    <source>
        <dbReference type="Proteomes" id="UP000469346"/>
    </source>
</evidence>
<organism evidence="1 2">
    <name type="scientific">Dissulfurirhabdus thermomarina</name>
    <dbReference type="NCBI Taxonomy" id="1765737"/>
    <lineage>
        <taxon>Bacteria</taxon>
        <taxon>Deltaproteobacteria</taxon>
        <taxon>Dissulfurirhabdaceae</taxon>
        <taxon>Dissulfurirhabdus</taxon>
    </lineage>
</organism>
<reference evidence="1 2" key="1">
    <citation type="submission" date="2020-02" db="EMBL/GenBank/DDBJ databases">
        <title>Comparative genomics of sulfur disproportionating microorganisms.</title>
        <authorList>
            <person name="Ward L.M."/>
            <person name="Bertran E."/>
            <person name="Johnston D.T."/>
        </authorList>
    </citation>
    <scope>NUCLEOTIDE SEQUENCE [LARGE SCALE GENOMIC DNA]</scope>
    <source>
        <strain evidence="1 2">DSM 100025</strain>
    </source>
</reference>
<protein>
    <submittedName>
        <fullName evidence="1">Uncharacterized protein</fullName>
    </submittedName>
</protein>
<proteinExistence type="predicted"/>
<evidence type="ECO:0000313" key="1">
    <source>
        <dbReference type="EMBL" id="NDY42368.1"/>
    </source>
</evidence>
<dbReference type="EMBL" id="JAAGRR010000051">
    <property type="protein sequence ID" value="NDY42368.1"/>
    <property type="molecule type" value="Genomic_DNA"/>
</dbReference>
<gene>
    <name evidence="1" type="ORF">G3N55_05865</name>
</gene>
<name>A0A6N9TMT1_DISTH</name>
<sequence>MLNRIDVQNNPVDFVDPLGLRTWSLGISLTGGLGLGGGGGIFLNIGHNPNKGLLEGWSASLTGTAEAGAFGGIGGGTQFQFTTTDACDVSQLTGEGMAFGQAAGAGIQGGVEYVTNMGGSVKGASYYLGFCMKSTVTVDRENRKTGFEQGENAHDQR</sequence>